<protein>
    <submittedName>
        <fullName evidence="3">Uncharacterized protein LOC101887525</fullName>
    </submittedName>
</protein>
<sequence length="758" mass="88670">MASLNNEELLITFEELTQLETADISACIERYQALKICEKSSAPAEDIYNLWVRKLFKAYETSEYTNENWIEIIGFLEKLLENFIQNVTSSKSDTRSKQLHQWWKDTHEFLQWLQTTIGNLEIHILCLILAFGFEIVIQTSRFAEKGNMQPLTVIHQNVLQILSKSIHKMEIQRSEDIHGLNKVLKSLCDVASAMSFADIKLSIETWRIVAKISSKCSEAPMELDIELKNSLNDLKRNSTEKPIFGITEELRKLFKYFQEDKSALNNDNFLKVAQFYLKLIKLISKNCPKLPMAAEYFEVYSMFIHHLKKDVKSNLLDAIQSDLNDILAMVDQREIIEKHLCQHLIEDNKIFSSCDLVLEYLSISCKANKNYLPDTTLCKRIFDIVFEGPLFFVDCERFFKILIHFATLTAQDATGELHLQWCKHVVESKWIKSYTSCEILRIYYGYLFKNSDAHLSSCLLFWTKAWQRYKSYSNKENGNYQKYLIEMIIKTIAAYVPQNTIEQYFVNCPNKDIILLKCGVDNMRLLNHLNSKLTSYLKRIQNSMLLKREYNELLHLLDIWCRHEQFVMVGVVKDDLIKAFTHIFSLSSLEVNKFKIFIWKCFQIFKILNDTHLDRSVMKCLGENTNKTKVVLGVYMLEYLLHKRPQSDSLLKSLQSPNLMKIQKFLETPKTCEINNLHIFKNVNNENNTPTANEYQEVHISKRPRVITDNSYAGDYKFILNEILEHSQKLTKSAVAFDDKDMELLNCIKHNIDKCLLK</sequence>
<dbReference type="EnsemblMetazoa" id="MDOA014190-RB">
    <property type="protein sequence ID" value="MDOA014190-PB"/>
    <property type="gene ID" value="MDOA014190"/>
</dbReference>
<dbReference type="AlphaFoldDB" id="A0A1I8NDW7"/>
<dbReference type="VEuPathDB" id="VectorBase:MDOA014190"/>
<reference evidence="1" key="1">
    <citation type="submission" date="2020-05" db="UniProtKB">
        <authorList>
            <consortium name="EnsemblMetazoa"/>
        </authorList>
    </citation>
    <scope>IDENTIFICATION</scope>
    <source>
        <strain evidence="1">Aabys</strain>
    </source>
</reference>
<dbReference type="KEGG" id="mde:101887525"/>
<gene>
    <name evidence="1" type="primary">101887525</name>
    <name evidence="3" type="synonym">LOC101887525</name>
</gene>
<organism evidence="1">
    <name type="scientific">Musca domestica</name>
    <name type="common">House fly</name>
    <dbReference type="NCBI Taxonomy" id="7370"/>
    <lineage>
        <taxon>Eukaryota</taxon>
        <taxon>Metazoa</taxon>
        <taxon>Ecdysozoa</taxon>
        <taxon>Arthropoda</taxon>
        <taxon>Hexapoda</taxon>
        <taxon>Insecta</taxon>
        <taxon>Pterygota</taxon>
        <taxon>Neoptera</taxon>
        <taxon>Endopterygota</taxon>
        <taxon>Diptera</taxon>
        <taxon>Brachycera</taxon>
        <taxon>Muscomorpha</taxon>
        <taxon>Muscoidea</taxon>
        <taxon>Muscidae</taxon>
        <taxon>Musca</taxon>
    </lineage>
</organism>
<evidence type="ECO:0000313" key="2">
    <source>
        <dbReference type="Proteomes" id="UP001652621"/>
    </source>
</evidence>
<dbReference type="RefSeq" id="XP_011294611.1">
    <property type="nucleotide sequence ID" value="XM_011296309.2"/>
</dbReference>
<dbReference type="VEuPathDB" id="VectorBase:MDOMA2_008263"/>
<dbReference type="GeneID" id="101887525"/>
<dbReference type="Proteomes" id="UP001652621">
    <property type="component" value="Unplaced"/>
</dbReference>
<proteinExistence type="predicted"/>
<accession>A0A1I8NDW7</accession>
<dbReference type="OrthoDB" id="8032356at2759"/>
<name>A0A1I8NDW7_MUSDO</name>
<reference evidence="3" key="2">
    <citation type="submission" date="2025-04" db="UniProtKB">
        <authorList>
            <consortium name="RefSeq"/>
        </authorList>
    </citation>
    <scope>IDENTIFICATION</scope>
    <source>
        <strain evidence="3">Aabys</strain>
    </source>
</reference>
<evidence type="ECO:0000313" key="1">
    <source>
        <dbReference type="EnsemblMetazoa" id="MDOA014190-PB"/>
    </source>
</evidence>
<evidence type="ECO:0000313" key="3">
    <source>
        <dbReference type="RefSeq" id="XP_011294611.1"/>
    </source>
</evidence>
<keyword evidence="2" id="KW-1185">Reference proteome</keyword>